<accession>A0ABT3WWK5</accession>
<evidence type="ECO:0000313" key="3">
    <source>
        <dbReference type="Proteomes" id="UP001208017"/>
    </source>
</evidence>
<feature type="domain" description="Calcineurin-like phosphoesterase" evidence="1">
    <location>
        <begin position="1"/>
        <end position="198"/>
    </location>
</feature>
<dbReference type="PANTHER" id="PTHR31302">
    <property type="entry name" value="TRANSMEMBRANE PROTEIN WITH METALLOPHOSPHOESTERASE DOMAIN-RELATED"/>
    <property type="match status" value="1"/>
</dbReference>
<dbReference type="Pfam" id="PF00149">
    <property type="entry name" value="Metallophos"/>
    <property type="match status" value="1"/>
</dbReference>
<dbReference type="RefSeq" id="WP_267150225.1">
    <property type="nucleotide sequence ID" value="NZ_JAPMLT010000001.1"/>
</dbReference>
<dbReference type="PIRSF" id="PIRSF033094">
    <property type="entry name" value="Pesterase_CT488"/>
    <property type="match status" value="1"/>
</dbReference>
<dbReference type="EMBL" id="JAPMLT010000001">
    <property type="protein sequence ID" value="MCX7568996.1"/>
    <property type="molecule type" value="Genomic_DNA"/>
</dbReference>
<dbReference type="InterPro" id="IPR051158">
    <property type="entry name" value="Metallophosphoesterase_sf"/>
</dbReference>
<evidence type="ECO:0000259" key="1">
    <source>
        <dbReference type="Pfam" id="PF00149"/>
    </source>
</evidence>
<dbReference type="Gene3D" id="3.60.21.10">
    <property type="match status" value="1"/>
</dbReference>
<dbReference type="InterPro" id="IPR029052">
    <property type="entry name" value="Metallo-depent_PP-like"/>
</dbReference>
<evidence type="ECO:0000313" key="2">
    <source>
        <dbReference type="EMBL" id="MCX7568996.1"/>
    </source>
</evidence>
<keyword evidence="3" id="KW-1185">Reference proteome</keyword>
<proteinExistence type="predicted"/>
<organism evidence="2 3">
    <name type="scientific">Tumebacillus lacus</name>
    <dbReference type="NCBI Taxonomy" id="2995335"/>
    <lineage>
        <taxon>Bacteria</taxon>
        <taxon>Bacillati</taxon>
        <taxon>Bacillota</taxon>
        <taxon>Bacilli</taxon>
        <taxon>Bacillales</taxon>
        <taxon>Alicyclobacillaceae</taxon>
        <taxon>Tumebacillus</taxon>
    </lineage>
</organism>
<dbReference type="Proteomes" id="UP001208017">
    <property type="component" value="Unassembled WGS sequence"/>
</dbReference>
<comment type="caution">
    <text evidence="2">The sequence shown here is derived from an EMBL/GenBank/DDBJ whole genome shotgun (WGS) entry which is preliminary data.</text>
</comment>
<protein>
    <submittedName>
        <fullName evidence="2">Metallophosphoesterase</fullName>
    </submittedName>
</protein>
<dbReference type="SUPFAM" id="SSF56300">
    <property type="entry name" value="Metallo-dependent phosphatases"/>
    <property type="match status" value="1"/>
</dbReference>
<dbReference type="InterPro" id="IPR004843">
    <property type="entry name" value="Calcineurin-like_PHP"/>
</dbReference>
<gene>
    <name evidence="2" type="ORF">OS242_03340</name>
</gene>
<dbReference type="InterPro" id="IPR014578">
    <property type="entry name" value="Pesterase_CT488"/>
</dbReference>
<sequence length="231" mass="26378">MNIFAIGDLHLSFANPKPMDIFGDNWTDHPEKIRRAWLESITEEDLVLIPGDISWAMNLEEARPDLDYIAELPGKKVMIRGNHDYWWSTVSKVRKALDPSISVLQNDSLKVTDDLVIAAARGWDSPGSFHFDEHDRTIYEREVGRLKLSLDHAVKQGATRIWVMLHYPPTNEKHQSSGFLDVLRQYPVEKVIYGHLHGKEGHRGALEGVHDGISYHLVACDYLDFTPLKLT</sequence>
<name>A0ABT3WWK5_9BACL</name>
<reference evidence="2 3" key="1">
    <citation type="submission" date="2022-11" db="EMBL/GenBank/DDBJ databases">
        <title>Study of microbial diversity in lake waters.</title>
        <authorList>
            <person name="Zhang J."/>
        </authorList>
    </citation>
    <scope>NUCLEOTIDE SEQUENCE [LARGE SCALE GENOMIC DNA]</scope>
    <source>
        <strain evidence="2 3">DT12</strain>
    </source>
</reference>
<dbReference type="PANTHER" id="PTHR31302:SF22">
    <property type="entry name" value="PHOSPHOESTERASE"/>
    <property type="match status" value="1"/>
</dbReference>